<dbReference type="PANTHER" id="PTHR22589">
    <property type="entry name" value="CARNITINE O-ACYLTRANSFERASE"/>
    <property type="match status" value="1"/>
</dbReference>
<reference evidence="24" key="1">
    <citation type="submission" date="2025-08" db="UniProtKB">
        <authorList>
            <consortium name="RefSeq"/>
        </authorList>
    </citation>
    <scope>IDENTIFICATION</scope>
</reference>
<evidence type="ECO:0000256" key="6">
    <source>
        <dbReference type="ARBA" id="ARBA00022679"/>
    </source>
</evidence>
<keyword evidence="9" id="KW-0276">Fatty acid metabolism</keyword>
<evidence type="ECO:0000256" key="5">
    <source>
        <dbReference type="ARBA" id="ARBA00022448"/>
    </source>
</evidence>
<evidence type="ECO:0000256" key="11">
    <source>
        <dbReference type="ARBA" id="ARBA00023098"/>
    </source>
</evidence>
<keyword evidence="11" id="KW-0443">Lipid metabolism</keyword>
<evidence type="ECO:0000256" key="18">
    <source>
        <dbReference type="ARBA" id="ARBA00043926"/>
    </source>
</evidence>
<evidence type="ECO:0000256" key="7">
    <source>
        <dbReference type="ARBA" id="ARBA00022692"/>
    </source>
</evidence>
<dbReference type="Proteomes" id="UP000504612">
    <property type="component" value="Unplaced"/>
</dbReference>
<gene>
    <name evidence="24" type="primary">LOC113430758</name>
</gene>
<dbReference type="SUPFAM" id="SSF52777">
    <property type="entry name" value="CoA-dependent acyltransferases"/>
    <property type="match status" value="2"/>
</dbReference>
<name>A0A6J1W101_9SAUR</name>
<keyword evidence="8" id="KW-1000">Mitochondrion outer membrane</keyword>
<keyword evidence="14 21" id="KW-0012">Acyltransferase</keyword>
<keyword evidence="12" id="KW-0496">Mitochondrion</keyword>
<organism evidence="23 24">
    <name type="scientific">Notechis scutatus</name>
    <name type="common">mainland tiger snake</name>
    <dbReference type="NCBI Taxonomy" id="8663"/>
    <lineage>
        <taxon>Eukaryota</taxon>
        <taxon>Metazoa</taxon>
        <taxon>Chordata</taxon>
        <taxon>Craniata</taxon>
        <taxon>Vertebrata</taxon>
        <taxon>Euteleostomi</taxon>
        <taxon>Lepidosauria</taxon>
        <taxon>Squamata</taxon>
        <taxon>Bifurcata</taxon>
        <taxon>Unidentata</taxon>
        <taxon>Episquamata</taxon>
        <taxon>Toxicofera</taxon>
        <taxon>Serpentes</taxon>
        <taxon>Colubroidea</taxon>
        <taxon>Elapidae</taxon>
        <taxon>Hydrophiinae</taxon>
        <taxon>Notechis</taxon>
    </lineage>
</organism>
<dbReference type="InterPro" id="IPR039551">
    <property type="entry name" value="Cho/carn_acyl_trans"/>
</dbReference>
<dbReference type="PANTHER" id="PTHR22589:SF69">
    <property type="entry name" value="CARNITINE O-PALMITOYLTRANSFERASE 1, MUSCLE ISOFORM"/>
    <property type="match status" value="1"/>
</dbReference>
<comment type="pathway">
    <text evidence="2">Lipid metabolism; fatty acid beta-oxidation.</text>
</comment>
<evidence type="ECO:0000256" key="1">
    <source>
        <dbReference type="ARBA" id="ARBA00004374"/>
    </source>
</evidence>
<evidence type="ECO:0000256" key="12">
    <source>
        <dbReference type="ARBA" id="ARBA00023128"/>
    </source>
</evidence>
<keyword evidence="7" id="KW-0812">Transmembrane</keyword>
<dbReference type="InterPro" id="IPR023213">
    <property type="entry name" value="CAT-like_dom_sf"/>
</dbReference>
<dbReference type="GO" id="GO:0015909">
    <property type="term" value="P:long-chain fatty acid transport"/>
    <property type="evidence" value="ECO:0007669"/>
    <property type="project" value="TreeGrafter"/>
</dbReference>
<comment type="similarity">
    <text evidence="3 21">Belongs to the carnitine/choline acetyltransferase family.</text>
</comment>
<dbReference type="FunFam" id="3.30.559.70:FF:000001">
    <property type="entry name" value="Carnitine O-palmitoyltransferase 1, liver isoform"/>
    <property type="match status" value="1"/>
</dbReference>
<feature type="domain" description="Choline/carnitine acyltransferase" evidence="22">
    <location>
        <begin position="303"/>
        <end position="429"/>
    </location>
</feature>
<evidence type="ECO:0000256" key="16">
    <source>
        <dbReference type="ARBA" id="ARBA00041685"/>
    </source>
</evidence>
<evidence type="ECO:0000256" key="20">
    <source>
        <dbReference type="PIRSR" id="PIRSR600542-1"/>
    </source>
</evidence>
<evidence type="ECO:0000256" key="2">
    <source>
        <dbReference type="ARBA" id="ARBA00005005"/>
    </source>
</evidence>
<dbReference type="AlphaFoldDB" id="A0A6J1W101"/>
<dbReference type="InterPro" id="IPR042231">
    <property type="entry name" value="Cho/carn_acyl_trans_2"/>
</dbReference>
<keyword evidence="6 21" id="KW-0808">Transferase</keyword>
<evidence type="ECO:0000256" key="15">
    <source>
        <dbReference type="ARBA" id="ARBA00040569"/>
    </source>
</evidence>
<dbReference type="Gene3D" id="3.30.559.70">
    <property type="entry name" value="Choline/Carnitine o-acyltransferase, domain 2"/>
    <property type="match status" value="1"/>
</dbReference>
<proteinExistence type="inferred from homology"/>
<evidence type="ECO:0000256" key="19">
    <source>
        <dbReference type="ARBA" id="ARBA00048480"/>
    </source>
</evidence>
<evidence type="ECO:0000256" key="8">
    <source>
        <dbReference type="ARBA" id="ARBA00022787"/>
    </source>
</evidence>
<accession>A0A6J1W101</accession>
<evidence type="ECO:0000259" key="22">
    <source>
        <dbReference type="Pfam" id="PF00755"/>
    </source>
</evidence>
<sequence>MPGWAPSACFPPPQVMALGVVPLCSYQMERIFNTTRIPGKETDSLLHLADSRHLAVFHRGRFFKVWLYQGGKQLPPRDLEMQFQRILDDPSPPQPGELRLAALTAGSRVPWAEARAKFFGRGKNRASLDCIDRAAFFLVLDEEAQGFNPEHEESLSEYAKSLLHGRCYDRWFDKSFTLVVYPNGKLGGNAEHSWADAPIMGHLWEFMLATDQMLLGYCNGGHCQGVPNTDLLPPQRLAWDLPEECIQAIDAAYGEARALADEVDFCCFCFSAFGKGLIKKCRTSPDSFIQIALQLAHFRPLDQLKLFQAAAEKHQQMYRLAMTGAGIDRHLFCLYVMSRYLGVKSPFLDKVLSEPWRLSTSQTPQQQIRMFSLEAHPDFISSGGGFGPVADDGYGVSYIIAGENLITFHVSSKFSSPETDSKRFGTNIRRAMVDIAALMDMQPRQKAR</sequence>
<comment type="catalytic activity">
    <reaction evidence="19">
        <text>(R)-carnitine + hexadecanoyl-CoA = O-hexadecanoyl-(R)-carnitine + CoA</text>
        <dbReference type="Rhea" id="RHEA:12661"/>
        <dbReference type="ChEBI" id="CHEBI:16347"/>
        <dbReference type="ChEBI" id="CHEBI:17490"/>
        <dbReference type="ChEBI" id="CHEBI:57287"/>
        <dbReference type="ChEBI" id="CHEBI:57379"/>
        <dbReference type="EC" id="2.3.1.21"/>
    </reaction>
    <physiologicalReaction direction="left-to-right" evidence="19">
        <dbReference type="Rhea" id="RHEA:12662"/>
    </physiologicalReaction>
</comment>
<keyword evidence="10" id="KW-1133">Transmembrane helix</keyword>
<evidence type="ECO:0000256" key="13">
    <source>
        <dbReference type="ARBA" id="ARBA00023136"/>
    </source>
</evidence>
<evidence type="ECO:0000256" key="21">
    <source>
        <dbReference type="RuleBase" id="RU003801"/>
    </source>
</evidence>
<dbReference type="GO" id="GO:0004095">
    <property type="term" value="F:carnitine O-palmitoyltransferase activity"/>
    <property type="evidence" value="ECO:0007669"/>
    <property type="project" value="UniProtKB-EC"/>
</dbReference>
<dbReference type="GeneID" id="113430758"/>
<dbReference type="KEGG" id="nss:113430758"/>
<evidence type="ECO:0000256" key="3">
    <source>
        <dbReference type="ARBA" id="ARBA00005232"/>
    </source>
</evidence>
<dbReference type="RefSeq" id="XP_026548956.1">
    <property type="nucleotide sequence ID" value="XM_026693171.1"/>
</dbReference>
<keyword evidence="23" id="KW-1185">Reference proteome</keyword>
<evidence type="ECO:0000256" key="9">
    <source>
        <dbReference type="ARBA" id="ARBA00022832"/>
    </source>
</evidence>
<comment type="subcellular location">
    <subcellularLocation>
        <location evidence="1">Mitochondrion outer membrane</location>
        <topology evidence="1">Multi-pass membrane protein</topology>
    </subcellularLocation>
</comment>
<evidence type="ECO:0000256" key="4">
    <source>
        <dbReference type="ARBA" id="ARBA00013243"/>
    </source>
</evidence>
<dbReference type="PROSITE" id="PS00440">
    <property type="entry name" value="ACYLTRANSF_C_2"/>
    <property type="match status" value="1"/>
</dbReference>
<dbReference type="GO" id="GO:0005741">
    <property type="term" value="C:mitochondrial outer membrane"/>
    <property type="evidence" value="ECO:0007669"/>
    <property type="project" value="UniProtKB-SubCell"/>
</dbReference>
<evidence type="ECO:0000256" key="17">
    <source>
        <dbReference type="ARBA" id="ARBA00042959"/>
    </source>
</evidence>
<feature type="domain" description="Choline/carnitine acyltransferase" evidence="22">
    <location>
        <begin position="20"/>
        <end position="299"/>
    </location>
</feature>
<protein>
    <recommendedName>
        <fullName evidence="15">Carnitine O-palmitoyltransferase 1, muscle isoform</fullName>
        <ecNumber evidence="4">2.3.1.21</ecNumber>
    </recommendedName>
    <alternativeName>
        <fullName evidence="16">Carnitine O-palmitoyltransferase I, muscle isoform</fullName>
    </alternativeName>
    <alternativeName>
        <fullName evidence="17">Carnitine palmitoyltransferase 1B</fullName>
    </alternativeName>
</protein>
<evidence type="ECO:0000256" key="10">
    <source>
        <dbReference type="ARBA" id="ARBA00022989"/>
    </source>
</evidence>
<dbReference type="GO" id="GO:0009437">
    <property type="term" value="P:carnitine metabolic process"/>
    <property type="evidence" value="ECO:0007669"/>
    <property type="project" value="TreeGrafter"/>
</dbReference>
<comment type="function">
    <text evidence="18">Catalyzes the transfer of the acyl group of long-chain fatty acid-CoA conjugates onto carnitine, an essential step for the mitochondrial uptake of long-chain fatty acids and their subsequent beta-oxidation in the mitochondrion.</text>
</comment>
<keyword evidence="13" id="KW-0472">Membrane</keyword>
<evidence type="ECO:0000313" key="23">
    <source>
        <dbReference type="Proteomes" id="UP000504612"/>
    </source>
</evidence>
<evidence type="ECO:0000313" key="24">
    <source>
        <dbReference type="RefSeq" id="XP_026548956.1"/>
    </source>
</evidence>
<keyword evidence="5" id="KW-0813">Transport</keyword>
<dbReference type="EC" id="2.3.1.21" evidence="4"/>
<dbReference type="Gene3D" id="3.30.559.10">
    <property type="entry name" value="Chloramphenicol acetyltransferase-like domain"/>
    <property type="match status" value="2"/>
</dbReference>
<feature type="active site" description="Proton acceptor" evidence="20">
    <location>
        <position position="192"/>
    </location>
</feature>
<dbReference type="Pfam" id="PF00755">
    <property type="entry name" value="Carn_acyltransf"/>
    <property type="match status" value="2"/>
</dbReference>
<dbReference type="InterPro" id="IPR000542">
    <property type="entry name" value="Carn_acyl_trans"/>
</dbReference>
<dbReference type="GO" id="GO:0006631">
    <property type="term" value="P:fatty acid metabolic process"/>
    <property type="evidence" value="ECO:0007669"/>
    <property type="project" value="UniProtKB-KW"/>
</dbReference>
<evidence type="ECO:0000256" key="14">
    <source>
        <dbReference type="ARBA" id="ARBA00023315"/>
    </source>
</evidence>